<name>A0A9P4J7F0_9PEZI</name>
<dbReference type="Proteomes" id="UP000799439">
    <property type="component" value="Unassembled WGS sequence"/>
</dbReference>
<organism evidence="2 3">
    <name type="scientific">Myriangium duriaei CBS 260.36</name>
    <dbReference type="NCBI Taxonomy" id="1168546"/>
    <lineage>
        <taxon>Eukaryota</taxon>
        <taxon>Fungi</taxon>
        <taxon>Dikarya</taxon>
        <taxon>Ascomycota</taxon>
        <taxon>Pezizomycotina</taxon>
        <taxon>Dothideomycetes</taxon>
        <taxon>Dothideomycetidae</taxon>
        <taxon>Myriangiales</taxon>
        <taxon>Myriangiaceae</taxon>
        <taxon>Myriangium</taxon>
    </lineage>
</organism>
<protein>
    <recommendedName>
        <fullName evidence="4">Myb-like domain-containing protein</fullName>
    </recommendedName>
</protein>
<dbReference type="EMBL" id="ML996082">
    <property type="protein sequence ID" value="KAF2156264.1"/>
    <property type="molecule type" value="Genomic_DNA"/>
</dbReference>
<evidence type="ECO:0008006" key="4">
    <source>
        <dbReference type="Google" id="ProtNLM"/>
    </source>
</evidence>
<accession>A0A9P4J7F0</accession>
<reference evidence="2" key="1">
    <citation type="journal article" date="2020" name="Stud. Mycol.">
        <title>101 Dothideomycetes genomes: a test case for predicting lifestyles and emergence of pathogens.</title>
        <authorList>
            <person name="Haridas S."/>
            <person name="Albert R."/>
            <person name="Binder M."/>
            <person name="Bloem J."/>
            <person name="Labutti K."/>
            <person name="Salamov A."/>
            <person name="Andreopoulos B."/>
            <person name="Baker S."/>
            <person name="Barry K."/>
            <person name="Bills G."/>
            <person name="Bluhm B."/>
            <person name="Cannon C."/>
            <person name="Castanera R."/>
            <person name="Culley D."/>
            <person name="Daum C."/>
            <person name="Ezra D."/>
            <person name="Gonzalez J."/>
            <person name="Henrissat B."/>
            <person name="Kuo A."/>
            <person name="Liang C."/>
            <person name="Lipzen A."/>
            <person name="Lutzoni F."/>
            <person name="Magnuson J."/>
            <person name="Mondo S."/>
            <person name="Nolan M."/>
            <person name="Ohm R."/>
            <person name="Pangilinan J."/>
            <person name="Park H.-J."/>
            <person name="Ramirez L."/>
            <person name="Alfaro M."/>
            <person name="Sun H."/>
            <person name="Tritt A."/>
            <person name="Yoshinaga Y."/>
            <person name="Zwiers L.-H."/>
            <person name="Turgeon B."/>
            <person name="Goodwin S."/>
            <person name="Spatafora J."/>
            <person name="Crous P."/>
            <person name="Grigoriev I."/>
        </authorList>
    </citation>
    <scope>NUCLEOTIDE SEQUENCE</scope>
    <source>
        <strain evidence="2">CBS 260.36</strain>
    </source>
</reference>
<gene>
    <name evidence="2" type="ORF">K461DRAFT_318853</name>
</gene>
<dbReference type="OrthoDB" id="3439209at2759"/>
<evidence type="ECO:0000313" key="3">
    <source>
        <dbReference type="Proteomes" id="UP000799439"/>
    </source>
</evidence>
<keyword evidence="3" id="KW-1185">Reference proteome</keyword>
<proteinExistence type="predicted"/>
<evidence type="ECO:0000256" key="1">
    <source>
        <dbReference type="SAM" id="MobiDB-lite"/>
    </source>
</evidence>
<dbReference type="AlphaFoldDB" id="A0A9P4J7F0"/>
<comment type="caution">
    <text evidence="2">The sequence shown here is derived from an EMBL/GenBank/DDBJ whole genome shotgun (WGS) entry which is preliminary data.</text>
</comment>
<sequence length="416" mass="46988">MAYSFDSTSNGYTRRVSATESCQYQSRICPKFPLTSREESQGFTEVNDHAYPRPENISFGYAVQQRHQHEARMWNLFDLEQHQPITPTTVSGLSSTITSPSSVGGWSLWSQPGHSTFQMQSYFDEGRYSLAGAESRGSCNADLNTACSESFGWSFPEDSPGVEVDIFKNKPYLCQDNLQLDMNARDLQLQVPNDSPIDFASASSHAPSRLPNRLDVYQHLMPISHPTEQELAVPMPNGETILPMVEHESMAPNDQRDHDGDEGDDKDPTVKPALTTTQRQRVEQDTLLIQLRKQGLTYRECRERGGFIETVSTLRGRMRSLCNPEHAKRRKPTWTPKDTQILLGVVHKFIQAAPSKKNRFTKHGASPAPVKIRWCEVARAMREEDISYPYGPGSCSKKWGDLMQTEAKSKRRKGSK</sequence>
<feature type="region of interest" description="Disordered" evidence="1">
    <location>
        <begin position="251"/>
        <end position="278"/>
    </location>
</feature>
<evidence type="ECO:0000313" key="2">
    <source>
        <dbReference type="EMBL" id="KAF2156264.1"/>
    </source>
</evidence>